<accession>A0A5B7EHR1</accession>
<evidence type="ECO:0000256" key="1">
    <source>
        <dbReference type="SAM" id="MobiDB-lite"/>
    </source>
</evidence>
<organism evidence="2 3">
    <name type="scientific">Portunus trituberculatus</name>
    <name type="common">Swimming crab</name>
    <name type="synonym">Neptunus trituberculatus</name>
    <dbReference type="NCBI Taxonomy" id="210409"/>
    <lineage>
        <taxon>Eukaryota</taxon>
        <taxon>Metazoa</taxon>
        <taxon>Ecdysozoa</taxon>
        <taxon>Arthropoda</taxon>
        <taxon>Crustacea</taxon>
        <taxon>Multicrustacea</taxon>
        <taxon>Malacostraca</taxon>
        <taxon>Eumalacostraca</taxon>
        <taxon>Eucarida</taxon>
        <taxon>Decapoda</taxon>
        <taxon>Pleocyemata</taxon>
        <taxon>Brachyura</taxon>
        <taxon>Eubrachyura</taxon>
        <taxon>Portunoidea</taxon>
        <taxon>Portunidae</taxon>
        <taxon>Portuninae</taxon>
        <taxon>Portunus</taxon>
    </lineage>
</organism>
<sequence>MHIQTQYTESQVVNDHFERLCPDERPQGETDGAGEGYADCEGAAGEHRQQETQRDGQEETQRL</sequence>
<feature type="region of interest" description="Disordered" evidence="1">
    <location>
        <begin position="20"/>
        <end position="63"/>
    </location>
</feature>
<protein>
    <submittedName>
        <fullName evidence="2">Uncharacterized protein</fullName>
    </submittedName>
</protein>
<keyword evidence="3" id="KW-1185">Reference proteome</keyword>
<proteinExistence type="predicted"/>
<dbReference type="AlphaFoldDB" id="A0A5B7EHR1"/>
<evidence type="ECO:0000313" key="3">
    <source>
        <dbReference type="Proteomes" id="UP000324222"/>
    </source>
</evidence>
<comment type="caution">
    <text evidence="2">The sequence shown here is derived from an EMBL/GenBank/DDBJ whole genome shotgun (WGS) entry which is preliminary data.</text>
</comment>
<feature type="compositionally biased region" description="Basic and acidic residues" evidence="1">
    <location>
        <begin position="44"/>
        <end position="63"/>
    </location>
</feature>
<evidence type="ECO:0000313" key="2">
    <source>
        <dbReference type="EMBL" id="MPC32064.1"/>
    </source>
</evidence>
<gene>
    <name evidence="2" type="ORF">E2C01_025367</name>
</gene>
<name>A0A5B7EHR1_PORTR</name>
<dbReference type="Proteomes" id="UP000324222">
    <property type="component" value="Unassembled WGS sequence"/>
</dbReference>
<dbReference type="EMBL" id="VSRR010002555">
    <property type="protein sequence ID" value="MPC32064.1"/>
    <property type="molecule type" value="Genomic_DNA"/>
</dbReference>
<reference evidence="2 3" key="1">
    <citation type="submission" date="2019-05" db="EMBL/GenBank/DDBJ databases">
        <title>Another draft genome of Portunus trituberculatus and its Hox gene families provides insights of decapod evolution.</title>
        <authorList>
            <person name="Jeong J.-H."/>
            <person name="Song I."/>
            <person name="Kim S."/>
            <person name="Choi T."/>
            <person name="Kim D."/>
            <person name="Ryu S."/>
            <person name="Kim W."/>
        </authorList>
    </citation>
    <scope>NUCLEOTIDE SEQUENCE [LARGE SCALE GENOMIC DNA]</scope>
    <source>
        <tissue evidence="2">Muscle</tissue>
    </source>
</reference>